<dbReference type="OrthoDB" id="10265489at2759"/>
<comment type="similarity">
    <text evidence="1">Belongs to the NECAP family.</text>
</comment>
<comment type="caution">
    <text evidence="7">The sequence shown here is derived from an EMBL/GenBank/DDBJ whole genome shotgun (WGS) entry which is preliminary data.</text>
</comment>
<keyword evidence="8" id="KW-1185">Reference proteome</keyword>
<evidence type="ECO:0000256" key="5">
    <source>
        <dbReference type="SAM" id="MobiDB-lite"/>
    </source>
</evidence>
<name>A0A3M7RHK8_BRAPC</name>
<evidence type="ECO:0000313" key="7">
    <source>
        <dbReference type="EMBL" id="RNA22920.1"/>
    </source>
</evidence>
<dbReference type="InterPro" id="IPR011993">
    <property type="entry name" value="PH-like_dom_sf"/>
</dbReference>
<feature type="compositionally biased region" description="Low complexity" evidence="5">
    <location>
        <begin position="197"/>
        <end position="208"/>
    </location>
</feature>
<dbReference type="PANTHER" id="PTHR12847:SF9">
    <property type="entry name" value="NECAP-LIKE PROTEIN CG9132"/>
    <property type="match status" value="1"/>
</dbReference>
<dbReference type="PANTHER" id="PTHR12847">
    <property type="entry name" value="ATP-BINDING CASSETTE ABC TRANSPORTER-RELATED"/>
    <property type="match status" value="1"/>
</dbReference>
<evidence type="ECO:0000259" key="6">
    <source>
        <dbReference type="Pfam" id="PF07933"/>
    </source>
</evidence>
<dbReference type="SUPFAM" id="SSF50729">
    <property type="entry name" value="PH domain-like"/>
    <property type="match status" value="1"/>
</dbReference>
<dbReference type="GO" id="GO:0015031">
    <property type="term" value="P:protein transport"/>
    <property type="evidence" value="ECO:0007669"/>
    <property type="project" value="UniProtKB-KW"/>
</dbReference>
<dbReference type="Pfam" id="PF07933">
    <property type="entry name" value="DUF1681"/>
    <property type="match status" value="1"/>
</dbReference>
<evidence type="ECO:0000256" key="2">
    <source>
        <dbReference type="ARBA" id="ARBA00022448"/>
    </source>
</evidence>
<evidence type="ECO:0000313" key="8">
    <source>
        <dbReference type="Proteomes" id="UP000276133"/>
    </source>
</evidence>
<gene>
    <name evidence="7" type="ORF">BpHYR1_016207</name>
</gene>
<evidence type="ECO:0000256" key="4">
    <source>
        <dbReference type="ARBA" id="ARBA00022927"/>
    </source>
</evidence>
<dbReference type="InterPro" id="IPR012466">
    <property type="entry name" value="NECAP_PHear"/>
</dbReference>
<dbReference type="EMBL" id="REGN01003375">
    <property type="protein sequence ID" value="RNA22920.1"/>
    <property type="molecule type" value="Genomic_DNA"/>
</dbReference>
<feature type="compositionally biased region" description="Polar residues" evidence="5">
    <location>
        <begin position="209"/>
        <end position="221"/>
    </location>
</feature>
<dbReference type="GO" id="GO:0030125">
    <property type="term" value="C:clathrin vesicle coat"/>
    <property type="evidence" value="ECO:0007669"/>
    <property type="project" value="TreeGrafter"/>
</dbReference>
<accession>A0A3M7RHK8</accession>
<dbReference type="FunFam" id="2.30.29.30:FF:000064">
    <property type="entry name" value="Adaptin ear-binding coat-associated protein 1"/>
    <property type="match status" value="1"/>
</dbReference>
<evidence type="ECO:0000256" key="3">
    <source>
        <dbReference type="ARBA" id="ARBA00022583"/>
    </source>
</evidence>
<dbReference type="CDD" id="cd13228">
    <property type="entry name" value="PHear_NECAP"/>
    <property type="match status" value="1"/>
</dbReference>
<reference evidence="7 8" key="1">
    <citation type="journal article" date="2018" name="Sci. Rep.">
        <title>Genomic signatures of local adaptation to the degree of environmental predictability in rotifers.</title>
        <authorList>
            <person name="Franch-Gras L."/>
            <person name="Hahn C."/>
            <person name="Garcia-Roger E.M."/>
            <person name="Carmona M.J."/>
            <person name="Serra M."/>
            <person name="Gomez A."/>
        </authorList>
    </citation>
    <scope>NUCLEOTIDE SEQUENCE [LARGE SCALE GENOMIC DNA]</scope>
    <source>
        <strain evidence="7">HYR1</strain>
    </source>
</reference>
<dbReference type="AlphaFoldDB" id="A0A3M7RHK8"/>
<dbReference type="Gene3D" id="2.30.29.30">
    <property type="entry name" value="Pleckstrin-homology domain (PH domain)/Phosphotyrosine-binding domain (PTB)"/>
    <property type="match status" value="1"/>
</dbReference>
<keyword evidence="2" id="KW-0813">Transport</keyword>
<sequence length="221" mass="24574">MSLLDIDYERVLLVKPEVFVYRIPPRTSNRGYRASEWKLDAPDWSGRLRILAKGEKLIIKLEDKNSGELFAACPVDAYPSSAVESVTDSARYFVITIKDESGRTAFIGIGFVDRSDSFDFNVALQDHFRYLKKDEELAKQPSLDTEKKLDLSFKEGQTIKINIGKKSETSSGSVPRPKPSGSGMPILLPPPPGSKSTRTPNTQTQQTTSKPNASSNLLDFD</sequence>
<dbReference type="GO" id="GO:0006897">
    <property type="term" value="P:endocytosis"/>
    <property type="evidence" value="ECO:0007669"/>
    <property type="project" value="UniProtKB-KW"/>
</dbReference>
<keyword evidence="3" id="KW-0254">Endocytosis</keyword>
<dbReference type="STRING" id="10195.A0A3M7RHK8"/>
<keyword evidence="4" id="KW-0653">Protein transport</keyword>
<proteinExistence type="inferred from homology"/>
<dbReference type="Proteomes" id="UP000276133">
    <property type="component" value="Unassembled WGS sequence"/>
</dbReference>
<evidence type="ECO:0000256" key="1">
    <source>
        <dbReference type="ARBA" id="ARBA00007736"/>
    </source>
</evidence>
<feature type="domain" description="NECAP PHear" evidence="6">
    <location>
        <begin position="8"/>
        <end position="164"/>
    </location>
</feature>
<protein>
    <submittedName>
        <fullName evidence="7">Adaptin ear-binding coat-associated 1</fullName>
    </submittedName>
</protein>
<organism evidence="7 8">
    <name type="scientific">Brachionus plicatilis</name>
    <name type="common">Marine rotifer</name>
    <name type="synonym">Brachionus muelleri</name>
    <dbReference type="NCBI Taxonomy" id="10195"/>
    <lineage>
        <taxon>Eukaryota</taxon>
        <taxon>Metazoa</taxon>
        <taxon>Spiralia</taxon>
        <taxon>Gnathifera</taxon>
        <taxon>Rotifera</taxon>
        <taxon>Eurotatoria</taxon>
        <taxon>Monogononta</taxon>
        <taxon>Pseudotrocha</taxon>
        <taxon>Ploima</taxon>
        <taxon>Brachionidae</taxon>
        <taxon>Brachionus</taxon>
    </lineage>
</organism>
<feature type="region of interest" description="Disordered" evidence="5">
    <location>
        <begin position="163"/>
        <end position="221"/>
    </location>
</feature>